<organism evidence="2 3">
    <name type="scientific">Wickerhamomyces pijperi</name>
    <name type="common">Yeast</name>
    <name type="synonym">Pichia pijperi</name>
    <dbReference type="NCBI Taxonomy" id="599730"/>
    <lineage>
        <taxon>Eukaryota</taxon>
        <taxon>Fungi</taxon>
        <taxon>Dikarya</taxon>
        <taxon>Ascomycota</taxon>
        <taxon>Saccharomycotina</taxon>
        <taxon>Saccharomycetes</taxon>
        <taxon>Phaffomycetales</taxon>
        <taxon>Wickerhamomycetaceae</taxon>
        <taxon>Wickerhamomyces</taxon>
    </lineage>
</organism>
<name>A0A9P8TCX1_WICPI</name>
<protein>
    <submittedName>
        <fullName evidence="2">Uncharacterized protein</fullName>
    </submittedName>
</protein>
<accession>A0A9P8TCX1</accession>
<feature type="compositionally biased region" description="Basic and acidic residues" evidence="1">
    <location>
        <begin position="114"/>
        <end position="128"/>
    </location>
</feature>
<gene>
    <name evidence="2" type="ORF">WICPIJ_009559</name>
</gene>
<evidence type="ECO:0000256" key="1">
    <source>
        <dbReference type="SAM" id="MobiDB-lite"/>
    </source>
</evidence>
<proteinExistence type="predicted"/>
<dbReference type="Proteomes" id="UP000774326">
    <property type="component" value="Unassembled WGS sequence"/>
</dbReference>
<dbReference type="EMBL" id="JAEUBG010005503">
    <property type="protein sequence ID" value="KAH3674521.1"/>
    <property type="molecule type" value="Genomic_DNA"/>
</dbReference>
<feature type="region of interest" description="Disordered" evidence="1">
    <location>
        <begin position="114"/>
        <end position="151"/>
    </location>
</feature>
<keyword evidence="3" id="KW-1185">Reference proteome</keyword>
<reference evidence="2" key="2">
    <citation type="submission" date="2021-01" db="EMBL/GenBank/DDBJ databases">
        <authorList>
            <person name="Schikora-Tamarit M.A."/>
        </authorList>
    </citation>
    <scope>NUCLEOTIDE SEQUENCE</scope>
    <source>
        <strain evidence="2">CBS2887</strain>
    </source>
</reference>
<reference evidence="2" key="1">
    <citation type="journal article" date="2021" name="Open Biol.">
        <title>Shared evolutionary footprints suggest mitochondrial oxidative damage underlies multiple complex I losses in fungi.</title>
        <authorList>
            <person name="Schikora-Tamarit M.A."/>
            <person name="Marcet-Houben M."/>
            <person name="Nosek J."/>
            <person name="Gabaldon T."/>
        </authorList>
    </citation>
    <scope>NUCLEOTIDE SEQUENCE</scope>
    <source>
        <strain evidence="2">CBS2887</strain>
    </source>
</reference>
<dbReference type="AlphaFoldDB" id="A0A9P8TCX1"/>
<evidence type="ECO:0000313" key="2">
    <source>
        <dbReference type="EMBL" id="KAH3674521.1"/>
    </source>
</evidence>
<evidence type="ECO:0000313" key="3">
    <source>
        <dbReference type="Proteomes" id="UP000774326"/>
    </source>
</evidence>
<sequence length="151" mass="17424">MKSFKFKQLFTSKREYNAILNIAEVLKDQRDKHVDKDVHRDDIPGDEDQIGISLRTTITEGQFSISDTKGRRNSEISHDVVPILTETVLKQHDQHFSHGSPVLSGRGIRSCSRETEDLIDGYGKDKEQNTPSKHQSKHRRQRSRGDLQQMR</sequence>
<comment type="caution">
    <text evidence="2">The sequence shown here is derived from an EMBL/GenBank/DDBJ whole genome shotgun (WGS) entry which is preliminary data.</text>
</comment>